<evidence type="ECO:0000313" key="1">
    <source>
        <dbReference type="EMBL" id="KAI5662760.1"/>
    </source>
</evidence>
<reference evidence="2" key="1">
    <citation type="journal article" date="2023" name="Nat. Plants">
        <title>Single-cell RNA sequencing provides a high-resolution roadmap for understanding the multicellular compartmentation of specialized metabolism.</title>
        <authorList>
            <person name="Sun S."/>
            <person name="Shen X."/>
            <person name="Li Y."/>
            <person name="Li Y."/>
            <person name="Wang S."/>
            <person name="Li R."/>
            <person name="Zhang H."/>
            <person name="Shen G."/>
            <person name="Guo B."/>
            <person name="Wei J."/>
            <person name="Xu J."/>
            <person name="St-Pierre B."/>
            <person name="Chen S."/>
            <person name="Sun C."/>
        </authorList>
    </citation>
    <scope>NUCLEOTIDE SEQUENCE [LARGE SCALE GENOMIC DNA]</scope>
</reference>
<evidence type="ECO:0000313" key="2">
    <source>
        <dbReference type="Proteomes" id="UP001060085"/>
    </source>
</evidence>
<name>A0ACC0AQY5_CATRO</name>
<sequence>MTNEATCWVSVMNASHQEWSKKYEVVKEALEKEKQEKLCLQERVKDLEQNSMESNAASAGLAQVLKQKKRSKSAFGNIGRITDHAVDILERDQLPAKWHLEIVVQFALKENKKVIIMRRP</sequence>
<keyword evidence="2" id="KW-1185">Reference proteome</keyword>
<gene>
    <name evidence="1" type="ORF">M9H77_22083</name>
</gene>
<dbReference type="EMBL" id="CM044705">
    <property type="protein sequence ID" value="KAI5662760.1"/>
    <property type="molecule type" value="Genomic_DNA"/>
</dbReference>
<dbReference type="Proteomes" id="UP001060085">
    <property type="component" value="Linkage Group LG05"/>
</dbReference>
<accession>A0ACC0AQY5</accession>
<comment type="caution">
    <text evidence="1">The sequence shown here is derived from an EMBL/GenBank/DDBJ whole genome shotgun (WGS) entry which is preliminary data.</text>
</comment>
<proteinExistence type="predicted"/>
<organism evidence="1 2">
    <name type="scientific">Catharanthus roseus</name>
    <name type="common">Madagascar periwinkle</name>
    <name type="synonym">Vinca rosea</name>
    <dbReference type="NCBI Taxonomy" id="4058"/>
    <lineage>
        <taxon>Eukaryota</taxon>
        <taxon>Viridiplantae</taxon>
        <taxon>Streptophyta</taxon>
        <taxon>Embryophyta</taxon>
        <taxon>Tracheophyta</taxon>
        <taxon>Spermatophyta</taxon>
        <taxon>Magnoliopsida</taxon>
        <taxon>eudicotyledons</taxon>
        <taxon>Gunneridae</taxon>
        <taxon>Pentapetalae</taxon>
        <taxon>asterids</taxon>
        <taxon>lamiids</taxon>
        <taxon>Gentianales</taxon>
        <taxon>Apocynaceae</taxon>
        <taxon>Rauvolfioideae</taxon>
        <taxon>Vinceae</taxon>
        <taxon>Catharanthinae</taxon>
        <taxon>Catharanthus</taxon>
    </lineage>
</organism>
<protein>
    <submittedName>
        <fullName evidence="1">Uncharacterized protein</fullName>
    </submittedName>
</protein>